<protein>
    <recommendedName>
        <fullName evidence="3">Curlin associated repeat-containing protein</fullName>
    </recommendedName>
</protein>
<dbReference type="EMBL" id="QQBB01000014">
    <property type="protein sequence ID" value="RDI52549.1"/>
    <property type="molecule type" value="Genomic_DNA"/>
</dbReference>
<comment type="caution">
    <text evidence="1">The sequence shown here is derived from an EMBL/GenBank/DDBJ whole genome shotgun (WGS) entry which is preliminary data.</text>
</comment>
<gene>
    <name evidence="1" type="ORF">DES45_11410</name>
</gene>
<sequence>MNASTILDASKTIAGPQTRVRRTGLCCAGLMGVFLFTLPTVGLGQAATVYLNEPAPSRSTGLPVANTTSGVSDQQESPLWTSITGMPTSTATATLFDEGALFSVLSSRAATQGSSNQSRIVQVGNENSASTTVIGSLNRTQQQQTGFQNDAVLNVGGYGNVVVTGQYGSGNAFAASVGGNGGGAGSFNQLGIVQDGNNNTMSAKIVGSGHNVSYAQYGDNLTGQVSVTGAARGPISITQMPSFVPTSK</sequence>
<name>A0A370H7S9_9HYPH</name>
<evidence type="ECO:0000313" key="1">
    <source>
        <dbReference type="EMBL" id="RDI52549.1"/>
    </source>
</evidence>
<dbReference type="AlphaFoldDB" id="A0A370H7S9"/>
<reference evidence="1 2" key="1">
    <citation type="submission" date="2018-07" db="EMBL/GenBank/DDBJ databases">
        <title>Genomic Encyclopedia of Type Strains, Phase IV (KMG-IV): sequencing the most valuable type-strain genomes for metagenomic binning, comparative biology and taxonomic classification.</title>
        <authorList>
            <person name="Goeker M."/>
        </authorList>
    </citation>
    <scope>NUCLEOTIDE SEQUENCE [LARGE SCALE GENOMIC DNA]</scope>
    <source>
        <strain evidence="1 2">DSM 14364</strain>
    </source>
</reference>
<dbReference type="Proteomes" id="UP000254925">
    <property type="component" value="Unassembled WGS sequence"/>
</dbReference>
<evidence type="ECO:0008006" key="3">
    <source>
        <dbReference type="Google" id="ProtNLM"/>
    </source>
</evidence>
<organism evidence="1 2">
    <name type="scientific">Microvirga subterranea</name>
    <dbReference type="NCBI Taxonomy" id="186651"/>
    <lineage>
        <taxon>Bacteria</taxon>
        <taxon>Pseudomonadati</taxon>
        <taxon>Pseudomonadota</taxon>
        <taxon>Alphaproteobacteria</taxon>
        <taxon>Hyphomicrobiales</taxon>
        <taxon>Methylobacteriaceae</taxon>
        <taxon>Microvirga</taxon>
    </lineage>
</organism>
<dbReference type="RefSeq" id="WP_114772728.1">
    <property type="nucleotide sequence ID" value="NZ_QQBB01000014.1"/>
</dbReference>
<accession>A0A370H7S9</accession>
<evidence type="ECO:0000313" key="2">
    <source>
        <dbReference type="Proteomes" id="UP000254925"/>
    </source>
</evidence>
<keyword evidence="2" id="KW-1185">Reference proteome</keyword>
<proteinExistence type="predicted"/>